<evidence type="ECO:0000256" key="6">
    <source>
        <dbReference type="ARBA" id="ARBA00023136"/>
    </source>
</evidence>
<dbReference type="SUPFAM" id="SSF81665">
    <property type="entry name" value="Calcium ATPase, transmembrane domain M"/>
    <property type="match status" value="1"/>
</dbReference>
<evidence type="ECO:0000256" key="5">
    <source>
        <dbReference type="ARBA" id="ARBA00022989"/>
    </source>
</evidence>
<accession>A0A2S3Z656</accession>
<proteinExistence type="predicted"/>
<dbReference type="GO" id="GO:0016887">
    <property type="term" value="F:ATP hydrolysis activity"/>
    <property type="evidence" value="ECO:0007669"/>
    <property type="project" value="InterPro"/>
</dbReference>
<keyword evidence="3" id="KW-0479">Metal-binding</keyword>
<evidence type="ECO:0000313" key="10">
    <source>
        <dbReference type="EMBL" id="POH60032.1"/>
    </source>
</evidence>
<dbReference type="NCBIfam" id="TIGR01494">
    <property type="entry name" value="ATPase_P-type"/>
    <property type="match status" value="1"/>
</dbReference>
<dbReference type="AlphaFoldDB" id="A0A2S3Z656"/>
<dbReference type="SUPFAM" id="SSF56784">
    <property type="entry name" value="HAD-like"/>
    <property type="match status" value="1"/>
</dbReference>
<dbReference type="SUPFAM" id="SSF81660">
    <property type="entry name" value="Metal cation-transporting ATPase, ATP-binding domain N"/>
    <property type="match status" value="1"/>
</dbReference>
<feature type="transmembrane region" description="Helical" evidence="8">
    <location>
        <begin position="464"/>
        <end position="483"/>
    </location>
</feature>
<dbReference type="GO" id="GO:0005886">
    <property type="term" value="C:plasma membrane"/>
    <property type="evidence" value="ECO:0007669"/>
    <property type="project" value="TreeGrafter"/>
</dbReference>
<evidence type="ECO:0000259" key="9">
    <source>
        <dbReference type="Pfam" id="PF00689"/>
    </source>
</evidence>
<dbReference type="PRINTS" id="PR00119">
    <property type="entry name" value="CATATPASE"/>
</dbReference>
<dbReference type="InterPro" id="IPR023298">
    <property type="entry name" value="ATPase_P-typ_TM_dom_sf"/>
</dbReference>
<keyword evidence="2 8" id="KW-0812">Transmembrane</keyword>
<dbReference type="GO" id="GO:0005388">
    <property type="term" value="F:P-type calcium transporter activity"/>
    <property type="evidence" value="ECO:0007669"/>
    <property type="project" value="TreeGrafter"/>
</dbReference>
<evidence type="ECO:0000256" key="2">
    <source>
        <dbReference type="ARBA" id="ARBA00022692"/>
    </source>
</evidence>
<feature type="transmembrane region" description="Helical" evidence="8">
    <location>
        <begin position="327"/>
        <end position="350"/>
    </location>
</feature>
<evidence type="ECO:0000256" key="4">
    <source>
        <dbReference type="ARBA" id="ARBA00022842"/>
    </source>
</evidence>
<dbReference type="Gene3D" id="1.20.1110.10">
    <property type="entry name" value="Calcium-transporting ATPase, transmembrane domain"/>
    <property type="match status" value="1"/>
</dbReference>
<comment type="subcellular location">
    <subcellularLocation>
        <location evidence="1">Membrane</location>
    </subcellularLocation>
</comment>
<comment type="catalytic activity">
    <reaction evidence="7">
        <text>ATP + H2O = ADP + phosphate + H(+)</text>
        <dbReference type="Rhea" id="RHEA:13065"/>
        <dbReference type="ChEBI" id="CHEBI:15377"/>
        <dbReference type="ChEBI" id="CHEBI:15378"/>
        <dbReference type="ChEBI" id="CHEBI:30616"/>
        <dbReference type="ChEBI" id="CHEBI:43474"/>
        <dbReference type="ChEBI" id="CHEBI:456216"/>
    </reaction>
</comment>
<keyword evidence="6 8" id="KW-0472">Membrane</keyword>
<dbReference type="PRINTS" id="PR00120">
    <property type="entry name" value="HATPASE"/>
</dbReference>
<evidence type="ECO:0000313" key="11">
    <source>
        <dbReference type="Proteomes" id="UP000237104"/>
    </source>
</evidence>
<evidence type="ECO:0000256" key="3">
    <source>
        <dbReference type="ARBA" id="ARBA00022723"/>
    </source>
</evidence>
<dbReference type="PANTHER" id="PTHR24093:SF506">
    <property type="entry name" value="CATION-TRANSPORTING ATPASE PMA1"/>
    <property type="match status" value="1"/>
</dbReference>
<comment type="caution">
    <text evidence="10">The sequence shown here is derived from an EMBL/GenBank/DDBJ whole genome shotgun (WGS) entry which is preliminary data.</text>
</comment>
<reference evidence="10 11" key="1">
    <citation type="submission" date="2018-01" db="EMBL/GenBank/DDBJ databases">
        <title>Cryobacterium sp. nov., from glaciers in China.</title>
        <authorList>
            <person name="Liu Q."/>
            <person name="Xin Y.-H."/>
        </authorList>
    </citation>
    <scope>NUCLEOTIDE SEQUENCE [LARGE SCALE GENOMIC DNA]</scope>
    <source>
        <strain evidence="10 11">TMB1-8</strain>
    </source>
</reference>
<dbReference type="InterPro" id="IPR023214">
    <property type="entry name" value="HAD_sf"/>
</dbReference>
<dbReference type="InterPro" id="IPR001757">
    <property type="entry name" value="P_typ_ATPase"/>
</dbReference>
<dbReference type="InterPro" id="IPR036412">
    <property type="entry name" value="HAD-like_sf"/>
</dbReference>
<protein>
    <recommendedName>
        <fullName evidence="9">Cation-transporting P-type ATPase C-terminal domain-containing protein</fullName>
    </recommendedName>
</protein>
<dbReference type="Gene3D" id="3.40.50.1000">
    <property type="entry name" value="HAD superfamily/HAD-like"/>
    <property type="match status" value="1"/>
</dbReference>
<sequence length="531" mass="56306">MALCNDASVSDGRLVGDPTDGALVVLAEKGGLDVDGARLAHPRLQEVPFDSVYKFQATFHHQTFRIGDTTAADYRIFVKGAPGIVLKRATSVLGANGPRPLTEEDRDRILASVDELADEGLRTLMIAGRTLEDGAPGATSLPEDGESLRELATDLTLYCVVGITDPPRQEAAEAIKIAQGAGISVHMITGDHVRTASAIAKSLNIPGNAASGSDLDGIDDDALRDHAPGFGVLARVAPEHKIRFVKALQRRGEVVAMTGDGVNDAPALKQADIGIAMGITGTDVSKGAARMILTDDNFATIVAAVREGGGIYDNILKFVRFQLSTSWGFVMLFLICGVLGIAGGAPFTALQILWVNIIMDGPPALALGVERTEPDVMRRPPRSAQESLLTRSRMGHILLAAATMTAGTLAVLLLASTWFPDIDSAGIITLAFTTFVFFQVFNLLNVRSEAHTVFSARTLTNGAIWISLAVVFVLQIAVVHAPVLQGLFDTTALTAAQWLTAAVIGSLVLWVEELRKVSSRRRAAKSALTMG</sequence>
<gene>
    <name evidence="10" type="ORF">C3B59_16295</name>
</gene>
<dbReference type="RefSeq" id="WP_103432270.1">
    <property type="nucleotide sequence ID" value="NZ_PPXF01000063.1"/>
</dbReference>
<dbReference type="InterPro" id="IPR006068">
    <property type="entry name" value="ATPase_P-typ_cation-transptr_C"/>
</dbReference>
<dbReference type="Gene3D" id="3.40.1110.10">
    <property type="entry name" value="Calcium-transporting ATPase, cytoplasmic domain N"/>
    <property type="match status" value="1"/>
</dbReference>
<dbReference type="InterPro" id="IPR023299">
    <property type="entry name" value="ATPase_P-typ_cyto_dom_N"/>
</dbReference>
<evidence type="ECO:0000256" key="7">
    <source>
        <dbReference type="ARBA" id="ARBA00049360"/>
    </source>
</evidence>
<dbReference type="GO" id="GO:0005524">
    <property type="term" value="F:ATP binding"/>
    <property type="evidence" value="ECO:0007669"/>
    <property type="project" value="InterPro"/>
</dbReference>
<feature type="transmembrane region" description="Helical" evidence="8">
    <location>
        <begin position="397"/>
        <end position="419"/>
    </location>
</feature>
<keyword evidence="4" id="KW-0460">Magnesium</keyword>
<dbReference type="OrthoDB" id="9814270at2"/>
<feature type="transmembrane region" description="Helical" evidence="8">
    <location>
        <begin position="425"/>
        <end position="444"/>
    </location>
</feature>
<keyword evidence="5 8" id="KW-1133">Transmembrane helix</keyword>
<dbReference type="Proteomes" id="UP000237104">
    <property type="component" value="Unassembled WGS sequence"/>
</dbReference>
<dbReference type="Pfam" id="PF00689">
    <property type="entry name" value="Cation_ATPase_C"/>
    <property type="match status" value="1"/>
</dbReference>
<organism evidence="10 11">
    <name type="scientific">Cryobacterium zongtaii</name>
    <dbReference type="NCBI Taxonomy" id="1259217"/>
    <lineage>
        <taxon>Bacteria</taxon>
        <taxon>Bacillati</taxon>
        <taxon>Actinomycetota</taxon>
        <taxon>Actinomycetes</taxon>
        <taxon>Micrococcales</taxon>
        <taxon>Microbacteriaceae</taxon>
        <taxon>Cryobacterium</taxon>
    </lineage>
</organism>
<dbReference type="EMBL" id="PPXF01000063">
    <property type="protein sequence ID" value="POH60032.1"/>
    <property type="molecule type" value="Genomic_DNA"/>
</dbReference>
<evidence type="ECO:0000256" key="1">
    <source>
        <dbReference type="ARBA" id="ARBA00004370"/>
    </source>
</evidence>
<evidence type="ECO:0000256" key="8">
    <source>
        <dbReference type="SAM" id="Phobius"/>
    </source>
</evidence>
<dbReference type="GO" id="GO:0046872">
    <property type="term" value="F:metal ion binding"/>
    <property type="evidence" value="ECO:0007669"/>
    <property type="project" value="UniProtKB-KW"/>
</dbReference>
<dbReference type="Pfam" id="PF13246">
    <property type="entry name" value="Cation_ATPase"/>
    <property type="match status" value="1"/>
</dbReference>
<feature type="transmembrane region" description="Helical" evidence="8">
    <location>
        <begin position="495"/>
        <end position="512"/>
    </location>
</feature>
<feature type="domain" description="Cation-transporting P-type ATPase C-terminal" evidence="9">
    <location>
        <begin position="345"/>
        <end position="517"/>
    </location>
</feature>
<dbReference type="PANTHER" id="PTHR24093">
    <property type="entry name" value="CATION TRANSPORTING ATPASE"/>
    <property type="match status" value="1"/>
</dbReference>
<name>A0A2S3Z656_9MICO</name>